<keyword evidence="6" id="KW-1185">Reference proteome</keyword>
<evidence type="ECO:0000313" key="5">
    <source>
        <dbReference type="EMBL" id="MBP1891117.1"/>
    </source>
</evidence>
<gene>
    <name evidence="5" type="ORF">J2Z18_000186</name>
</gene>
<accession>A0ABS4F4E6</accession>
<dbReference type="InterPro" id="IPR029051">
    <property type="entry name" value="DUF4352"/>
</dbReference>
<sequence>MRMNPMMIKISAAILTMLLIGACSNDQAAPPAEQPPAVSGGGDSGNASGSAEDPSAKPQEDQTATPDGGKKLSAGETGVVGDTIDYYGIVITLNGLRESEGDDYKKPQDGNMFKVVDLTVKNNGTEPVVISSALSFALTDDQEVHYTPAISSDVQTLDGTIAPGEELKGEISYEVAKDAKGLQLSFGDPMKMDRAVWNLE</sequence>
<evidence type="ECO:0000256" key="3">
    <source>
        <dbReference type="SAM" id="SignalP"/>
    </source>
</evidence>
<dbReference type="InterPro" id="IPR029050">
    <property type="entry name" value="Immunoprotect_excell_Ig-like"/>
</dbReference>
<dbReference type="RefSeq" id="WP_007128834.1">
    <property type="nucleotide sequence ID" value="NZ_BOSA01000010.1"/>
</dbReference>
<evidence type="ECO:0000259" key="4">
    <source>
        <dbReference type="Pfam" id="PF11611"/>
    </source>
</evidence>
<dbReference type="Gene3D" id="2.60.40.1240">
    <property type="match status" value="1"/>
</dbReference>
<reference evidence="5 6" key="1">
    <citation type="submission" date="2021-03" db="EMBL/GenBank/DDBJ databases">
        <title>Genomic Encyclopedia of Type Strains, Phase IV (KMG-IV): sequencing the most valuable type-strain genomes for metagenomic binning, comparative biology and taxonomic classification.</title>
        <authorList>
            <person name="Goeker M."/>
        </authorList>
    </citation>
    <scope>NUCLEOTIDE SEQUENCE [LARGE SCALE GENOMIC DNA]</scope>
    <source>
        <strain evidence="5 6">DSM 15596</strain>
    </source>
</reference>
<dbReference type="GeneID" id="95402245"/>
<dbReference type="Proteomes" id="UP000706926">
    <property type="component" value="Unassembled WGS sequence"/>
</dbReference>
<feature type="domain" description="DUF4352" evidence="4">
    <location>
        <begin position="80"/>
        <end position="192"/>
    </location>
</feature>
<proteinExistence type="predicted"/>
<comment type="caution">
    <text evidence="5">The sequence shown here is derived from an EMBL/GenBank/DDBJ whole genome shotgun (WGS) entry which is preliminary data.</text>
</comment>
<keyword evidence="1 3" id="KW-0732">Signal</keyword>
<evidence type="ECO:0000256" key="1">
    <source>
        <dbReference type="ARBA" id="ARBA00022729"/>
    </source>
</evidence>
<feature type="chain" id="PRO_5045919839" description="DUF4352 domain-containing protein" evidence="3">
    <location>
        <begin position="29"/>
        <end position="200"/>
    </location>
</feature>
<protein>
    <recommendedName>
        <fullName evidence="4">DUF4352 domain-containing protein</fullName>
    </recommendedName>
</protein>
<dbReference type="EMBL" id="JAGGKI010000001">
    <property type="protein sequence ID" value="MBP1891117.1"/>
    <property type="molecule type" value="Genomic_DNA"/>
</dbReference>
<dbReference type="Pfam" id="PF11611">
    <property type="entry name" value="DUF4352"/>
    <property type="match status" value="1"/>
</dbReference>
<feature type="compositionally biased region" description="Low complexity" evidence="2">
    <location>
        <begin position="27"/>
        <end position="38"/>
    </location>
</feature>
<evidence type="ECO:0000256" key="2">
    <source>
        <dbReference type="SAM" id="MobiDB-lite"/>
    </source>
</evidence>
<dbReference type="PROSITE" id="PS51257">
    <property type="entry name" value="PROKAR_LIPOPROTEIN"/>
    <property type="match status" value="1"/>
</dbReference>
<feature type="signal peptide" evidence="3">
    <location>
        <begin position="1"/>
        <end position="28"/>
    </location>
</feature>
<evidence type="ECO:0000313" key="6">
    <source>
        <dbReference type="Proteomes" id="UP000706926"/>
    </source>
</evidence>
<feature type="region of interest" description="Disordered" evidence="2">
    <location>
        <begin position="27"/>
        <end position="76"/>
    </location>
</feature>
<name>A0ABS4F4E6_9BACL</name>
<organism evidence="5 6">
    <name type="scientific">Paenibacillus lactis</name>
    <dbReference type="NCBI Taxonomy" id="228574"/>
    <lineage>
        <taxon>Bacteria</taxon>
        <taxon>Bacillati</taxon>
        <taxon>Bacillota</taxon>
        <taxon>Bacilli</taxon>
        <taxon>Bacillales</taxon>
        <taxon>Paenibacillaceae</taxon>
        <taxon>Paenibacillus</taxon>
    </lineage>
</organism>